<dbReference type="EMBL" id="KK790035">
    <property type="protein sequence ID" value="KDO37663.1"/>
    <property type="molecule type" value="Genomic_DNA"/>
</dbReference>
<keyword evidence="2" id="KW-1185">Reference proteome</keyword>
<dbReference type="AlphaFoldDB" id="A0A067D4E7"/>
<evidence type="ECO:0000313" key="2">
    <source>
        <dbReference type="Proteomes" id="UP000027120"/>
    </source>
</evidence>
<organism evidence="1 2">
    <name type="scientific">Citrus sinensis</name>
    <name type="common">Sweet orange</name>
    <name type="synonym">Citrus aurantium var. sinensis</name>
    <dbReference type="NCBI Taxonomy" id="2711"/>
    <lineage>
        <taxon>Eukaryota</taxon>
        <taxon>Viridiplantae</taxon>
        <taxon>Streptophyta</taxon>
        <taxon>Embryophyta</taxon>
        <taxon>Tracheophyta</taxon>
        <taxon>Spermatophyta</taxon>
        <taxon>Magnoliopsida</taxon>
        <taxon>eudicotyledons</taxon>
        <taxon>Gunneridae</taxon>
        <taxon>Pentapetalae</taxon>
        <taxon>rosids</taxon>
        <taxon>malvids</taxon>
        <taxon>Sapindales</taxon>
        <taxon>Rutaceae</taxon>
        <taxon>Aurantioideae</taxon>
        <taxon>Citrus</taxon>
    </lineage>
</organism>
<reference evidence="1 2" key="1">
    <citation type="submission" date="2014-04" db="EMBL/GenBank/DDBJ databases">
        <authorList>
            <consortium name="International Citrus Genome Consortium"/>
            <person name="Gmitter F."/>
            <person name="Chen C."/>
            <person name="Farmerie W."/>
            <person name="Harkins T."/>
            <person name="Desany B."/>
            <person name="Mohiuddin M."/>
            <person name="Kodira C."/>
            <person name="Borodovsky M."/>
            <person name="Lomsadze A."/>
            <person name="Burns P."/>
            <person name="Jenkins J."/>
            <person name="Prochnik S."/>
            <person name="Shu S."/>
            <person name="Chapman J."/>
            <person name="Pitluck S."/>
            <person name="Schmutz J."/>
            <person name="Rokhsar D."/>
        </authorList>
    </citation>
    <scope>NUCLEOTIDE SEQUENCE</scope>
</reference>
<dbReference type="PaxDb" id="2711-XP_006480216.1"/>
<proteinExistence type="predicted"/>
<accession>A0A067D4E7</accession>
<evidence type="ECO:0000313" key="1">
    <source>
        <dbReference type="EMBL" id="KDO37663.1"/>
    </source>
</evidence>
<feature type="non-terminal residue" evidence="1">
    <location>
        <position position="20"/>
    </location>
</feature>
<dbReference type="Proteomes" id="UP000027120">
    <property type="component" value="Unassembled WGS sequence"/>
</dbReference>
<sequence length="20" mass="2282">MECPNPFTRDDIVSMVPVCK</sequence>
<gene>
    <name evidence="1" type="ORF">CISIN_1g0468961mg</name>
</gene>
<protein>
    <submittedName>
        <fullName evidence="1">Uncharacterized protein</fullName>
    </submittedName>
</protein>
<name>A0A067D4E7_CITSI</name>